<gene>
    <name evidence="2" type="ORF">GCM10009727_64850</name>
</gene>
<accession>A0ABN3A965</accession>
<evidence type="ECO:0000256" key="1">
    <source>
        <dbReference type="SAM" id="MobiDB-lite"/>
    </source>
</evidence>
<feature type="compositionally biased region" description="Basic and acidic residues" evidence="1">
    <location>
        <begin position="63"/>
        <end position="75"/>
    </location>
</feature>
<evidence type="ECO:0008006" key="4">
    <source>
        <dbReference type="Google" id="ProtNLM"/>
    </source>
</evidence>
<organism evidence="2 3">
    <name type="scientific">Actinomadura napierensis</name>
    <dbReference type="NCBI Taxonomy" id="267854"/>
    <lineage>
        <taxon>Bacteria</taxon>
        <taxon>Bacillati</taxon>
        <taxon>Actinomycetota</taxon>
        <taxon>Actinomycetes</taxon>
        <taxon>Streptosporangiales</taxon>
        <taxon>Thermomonosporaceae</taxon>
        <taxon>Actinomadura</taxon>
    </lineage>
</organism>
<keyword evidence="3" id="KW-1185">Reference proteome</keyword>
<dbReference type="InterPro" id="IPR045999">
    <property type="entry name" value="DUF5955"/>
</dbReference>
<reference evidence="2 3" key="1">
    <citation type="journal article" date="2019" name="Int. J. Syst. Evol. Microbiol.">
        <title>The Global Catalogue of Microorganisms (GCM) 10K type strain sequencing project: providing services to taxonomists for standard genome sequencing and annotation.</title>
        <authorList>
            <consortium name="The Broad Institute Genomics Platform"/>
            <consortium name="The Broad Institute Genome Sequencing Center for Infectious Disease"/>
            <person name="Wu L."/>
            <person name="Ma J."/>
        </authorList>
    </citation>
    <scope>NUCLEOTIDE SEQUENCE [LARGE SCALE GENOMIC DNA]</scope>
    <source>
        <strain evidence="2 3">JCM 13850</strain>
    </source>
</reference>
<sequence>MAQHGDRGISIGGHANVSGQVATGDNVTQNQQIAGAAGSDVTEALARVEALLERHAAELPEAARARRDLADVHEEAQEDDPDPERMGGALARLGRRVAGVAALAEAVRALAAAVGMGG</sequence>
<dbReference type="Proteomes" id="UP001501020">
    <property type="component" value="Unassembled WGS sequence"/>
</dbReference>
<dbReference type="EMBL" id="BAAAMR010000071">
    <property type="protein sequence ID" value="GAA2156276.1"/>
    <property type="molecule type" value="Genomic_DNA"/>
</dbReference>
<name>A0ABN3A965_9ACTN</name>
<feature type="region of interest" description="Disordered" evidence="1">
    <location>
        <begin position="63"/>
        <end position="88"/>
    </location>
</feature>
<proteinExistence type="predicted"/>
<evidence type="ECO:0000313" key="2">
    <source>
        <dbReference type="EMBL" id="GAA2156276.1"/>
    </source>
</evidence>
<comment type="caution">
    <text evidence="2">The sequence shown here is derived from an EMBL/GenBank/DDBJ whole genome shotgun (WGS) entry which is preliminary data.</text>
</comment>
<feature type="region of interest" description="Disordered" evidence="1">
    <location>
        <begin position="1"/>
        <end position="23"/>
    </location>
</feature>
<dbReference type="Pfam" id="PF19380">
    <property type="entry name" value="DUF5955"/>
    <property type="match status" value="1"/>
</dbReference>
<dbReference type="RefSeq" id="WP_344275923.1">
    <property type="nucleotide sequence ID" value="NZ_BAAAMR010000071.1"/>
</dbReference>
<protein>
    <recommendedName>
        <fullName evidence="4">DUF4404 family protein</fullName>
    </recommendedName>
</protein>
<evidence type="ECO:0000313" key="3">
    <source>
        <dbReference type="Proteomes" id="UP001501020"/>
    </source>
</evidence>